<evidence type="ECO:0000256" key="5">
    <source>
        <dbReference type="ARBA" id="ARBA00023122"/>
    </source>
</evidence>
<dbReference type="HAMAP" id="MF_02250">
    <property type="entry name" value="GMPR_GuaB1"/>
    <property type="match status" value="1"/>
</dbReference>
<evidence type="ECO:0000313" key="13">
    <source>
        <dbReference type="Proteomes" id="UP000254150"/>
    </source>
</evidence>
<dbReference type="EC" id="1.7.1.7" evidence="6"/>
<dbReference type="InterPro" id="IPR050139">
    <property type="entry name" value="GMP_reductase"/>
</dbReference>
<dbReference type="GO" id="GO:0032264">
    <property type="term" value="P:IMP salvage"/>
    <property type="evidence" value="ECO:0007669"/>
    <property type="project" value="UniProtKB-UniRule"/>
</dbReference>
<evidence type="ECO:0000256" key="7">
    <source>
        <dbReference type="PIRSR" id="PIRSR000130-3"/>
    </source>
</evidence>
<feature type="domain" description="CBS" evidence="11">
    <location>
        <begin position="230"/>
        <end position="288"/>
    </location>
</feature>
<dbReference type="AlphaFoldDB" id="A0A380NCG1"/>
<evidence type="ECO:0000256" key="8">
    <source>
        <dbReference type="PIRSR" id="PIRSR000130-4"/>
    </source>
</evidence>
<protein>
    <recommendedName>
        <fullName evidence="6">GMP reductase</fullName>
        <ecNumber evidence="6">1.7.1.7</ecNumber>
    </recommendedName>
    <alternativeName>
        <fullName evidence="6">Guanosine 5'-monophosphate reductase</fullName>
        <shortName evidence="6">GMPR</shortName>
    </alternativeName>
</protein>
<keyword evidence="7" id="KW-0520">NAD</keyword>
<dbReference type="GO" id="GO:0003938">
    <property type="term" value="F:IMP dehydrogenase activity"/>
    <property type="evidence" value="ECO:0007669"/>
    <property type="project" value="InterPro"/>
</dbReference>
<evidence type="ECO:0000256" key="2">
    <source>
        <dbReference type="ARBA" id="ARBA00022737"/>
    </source>
</evidence>
<feature type="binding site" description="in other chain" evidence="8">
    <location>
        <position position="376"/>
    </location>
    <ligand>
        <name>K(+)</name>
        <dbReference type="ChEBI" id="CHEBI:29103"/>
        <note>ligand shared between two tetrameric partners</note>
    </ligand>
</feature>
<evidence type="ECO:0000256" key="6">
    <source>
        <dbReference type="HAMAP-Rule" id="MF_02250"/>
    </source>
</evidence>
<feature type="binding site" description="in other chain" evidence="8">
    <location>
        <position position="379"/>
    </location>
    <ligand>
        <name>K(+)</name>
        <dbReference type="ChEBI" id="CHEBI:29103"/>
        <note>ligand shared between two tetrameric partners</note>
    </ligand>
</feature>
<dbReference type="InterPro" id="IPR046342">
    <property type="entry name" value="CBS_dom_sf"/>
</dbReference>
<name>A0A380NCG1_STRGR</name>
<feature type="binding site" evidence="7">
    <location>
        <begin position="322"/>
        <end position="324"/>
    </location>
    <ligand>
        <name>NAD(+)</name>
        <dbReference type="ChEBI" id="CHEBI:57540"/>
    </ligand>
</feature>
<dbReference type="Pfam" id="PF00571">
    <property type="entry name" value="CBS"/>
    <property type="match status" value="2"/>
</dbReference>
<dbReference type="InterPro" id="IPR005990">
    <property type="entry name" value="IMP_DH"/>
</dbReference>
<keyword evidence="3 6" id="KW-0521">NADP</keyword>
<dbReference type="GO" id="GO:0006166">
    <property type="term" value="P:purine ribonucleoside salvage"/>
    <property type="evidence" value="ECO:0007669"/>
    <property type="project" value="UniProtKB-KW"/>
</dbReference>
<proteinExistence type="inferred from homology"/>
<dbReference type="GO" id="GO:0003920">
    <property type="term" value="F:GMP reductase activity"/>
    <property type="evidence" value="ECO:0007669"/>
    <property type="project" value="UniProtKB-UniRule"/>
</dbReference>
<dbReference type="SUPFAM" id="SSF51412">
    <property type="entry name" value="Inosine monophosphate dehydrogenase (IMPDH)"/>
    <property type="match status" value="1"/>
</dbReference>
<feature type="binding site" description="in other chain" evidence="8">
    <location>
        <position position="374"/>
    </location>
    <ligand>
        <name>K(+)</name>
        <dbReference type="ChEBI" id="CHEBI:29103"/>
        <note>ligand shared between two tetrameric partners</note>
    </ligand>
</feature>
<sequence>MLARGPQVTGGARTGRGAPRRVKWLSKAGHPPAHTTPRGAWEKDTSAGAFRCVFVGVTCSGLRGNVRLMRFLEPGTGRHTSIPPVAYDLTYDDVFMVPRRSAVGSRQAVDLSSPDGSGTTIPLVVANMTAIAGRRMAETTARRGGLTVIPQDIPIEVVTEVTRWVKQRHLVLDTPIVLAPTQTVGDALSLLPKRAHNAGVVVDEDHRPVGVVTDQDLTDVDRFTQLADVMSRDLLLLDADIAPGDAFDTLDGANRRYAPAVGADGRLAGILTRTGALRATLYQPNVDAQGRLRIAAAVGINGDVAGKARQLLDAGVDTLVVDTAHGHQESMIKAVRAVRALDPQVPIVAGNIVAAEGVRDLVEAGADIIKVGVGPGAMCTTRMMTGVGRPQFSAVLECAAEARALGKHVWADGGVRHPRDVAMAVAAGASNVMIGSWFAGTYESPGDLQQSADGRLYKESYGMASARAVRNRTSEESAYDRARKALFEEGISTSRMFLDPHRPGVEDLIDSIIAGVRSSCTYAGAASLAEFAERAVVGVQSAAGYAEGKPLHASWN</sequence>
<feature type="active site" description="Thioimidate intermediate" evidence="6">
    <location>
        <position position="379"/>
    </location>
</feature>
<keyword evidence="1 6" id="KW-0660">Purine salvage</keyword>
<evidence type="ECO:0000256" key="9">
    <source>
        <dbReference type="PROSITE-ProRule" id="PRU00703"/>
    </source>
</evidence>
<dbReference type="InterPro" id="IPR000644">
    <property type="entry name" value="CBS_dom"/>
</dbReference>
<dbReference type="SMART" id="SM01240">
    <property type="entry name" value="IMPDH"/>
    <property type="match status" value="1"/>
</dbReference>
<comment type="function">
    <text evidence="6">Involved in the purine-salvage pathway. Catalyzes the NADPH-dependent conversion of GMP to IMP.</text>
</comment>
<dbReference type="PROSITE" id="PS51371">
    <property type="entry name" value="CBS"/>
    <property type="match status" value="2"/>
</dbReference>
<feature type="binding site" evidence="6">
    <location>
        <begin position="322"/>
        <end position="324"/>
    </location>
    <ligand>
        <name>NADP(+)</name>
        <dbReference type="ChEBI" id="CHEBI:58349"/>
    </ligand>
</feature>
<evidence type="ECO:0000256" key="10">
    <source>
        <dbReference type="SAM" id="MobiDB-lite"/>
    </source>
</evidence>
<reference evidence="12 13" key="1">
    <citation type="submission" date="2018-06" db="EMBL/GenBank/DDBJ databases">
        <authorList>
            <consortium name="Pathogen Informatics"/>
            <person name="Doyle S."/>
        </authorList>
    </citation>
    <scope>NUCLEOTIDE SEQUENCE [LARGE SCALE GENOMIC DNA]</scope>
    <source>
        <strain evidence="12 13">NCTC7807</strain>
    </source>
</reference>
<dbReference type="EMBL" id="UHID01000005">
    <property type="protein sequence ID" value="SUP35996.1"/>
    <property type="molecule type" value="Genomic_DNA"/>
</dbReference>
<evidence type="ECO:0000313" key="12">
    <source>
        <dbReference type="EMBL" id="SUP35996.1"/>
    </source>
</evidence>
<dbReference type="NCBIfam" id="NF005869">
    <property type="entry name" value="PRK07807.1"/>
    <property type="match status" value="1"/>
</dbReference>
<gene>
    <name evidence="12" type="primary">guaB_1</name>
    <name evidence="6" type="synonym">guaB1</name>
    <name evidence="12" type="ORF">NCTC7807_02139</name>
</gene>
<dbReference type="PIRSF" id="PIRSF000130">
    <property type="entry name" value="IMPDH"/>
    <property type="match status" value="1"/>
</dbReference>
<dbReference type="Gene3D" id="3.20.20.70">
    <property type="entry name" value="Aldolase class I"/>
    <property type="match status" value="1"/>
</dbReference>
<keyword evidence="8" id="KW-0630">Potassium</keyword>
<feature type="binding site" evidence="7">
    <location>
        <begin position="372"/>
        <end position="374"/>
    </location>
    <ligand>
        <name>NAD(+)</name>
        <dbReference type="ChEBI" id="CHEBI:57540"/>
    </ligand>
</feature>
<dbReference type="Pfam" id="PF00478">
    <property type="entry name" value="IMPDH"/>
    <property type="match status" value="1"/>
</dbReference>
<evidence type="ECO:0000256" key="3">
    <source>
        <dbReference type="ARBA" id="ARBA00022857"/>
    </source>
</evidence>
<dbReference type="NCBIfam" id="TIGR01303">
    <property type="entry name" value="IMP_DH_rel_1"/>
    <property type="match status" value="1"/>
</dbReference>
<dbReference type="CDD" id="cd02205">
    <property type="entry name" value="CBS_pair_SF"/>
    <property type="match status" value="1"/>
</dbReference>
<dbReference type="SMART" id="SM00116">
    <property type="entry name" value="CBS"/>
    <property type="match status" value="2"/>
</dbReference>
<feature type="binding site" evidence="6">
    <location>
        <begin position="372"/>
        <end position="374"/>
    </location>
    <ligand>
        <name>NADP(+)</name>
        <dbReference type="ChEBI" id="CHEBI:58349"/>
    </ligand>
</feature>
<comment type="similarity">
    <text evidence="6">Belongs to the IMPDH/GMPR family. GuaB1 subfamily.</text>
</comment>
<dbReference type="InterPro" id="IPR013785">
    <property type="entry name" value="Aldolase_TIM"/>
</dbReference>
<organism evidence="12 13">
    <name type="scientific">Streptomyces griseus</name>
    <dbReference type="NCBI Taxonomy" id="1911"/>
    <lineage>
        <taxon>Bacteria</taxon>
        <taxon>Bacillati</taxon>
        <taxon>Actinomycetota</taxon>
        <taxon>Actinomycetes</taxon>
        <taxon>Kitasatosporales</taxon>
        <taxon>Streptomycetaceae</taxon>
        <taxon>Streptomyces</taxon>
    </lineage>
</organism>
<feature type="domain" description="CBS" evidence="11">
    <location>
        <begin position="171"/>
        <end position="229"/>
    </location>
</feature>
<accession>A0A380NCG1</accession>
<dbReference type="Proteomes" id="UP000254150">
    <property type="component" value="Unassembled WGS sequence"/>
</dbReference>
<dbReference type="PANTHER" id="PTHR43170">
    <property type="entry name" value="GMP REDUCTASE"/>
    <property type="match status" value="1"/>
</dbReference>
<evidence type="ECO:0000259" key="11">
    <source>
        <dbReference type="PROSITE" id="PS51371"/>
    </source>
</evidence>
<feature type="region of interest" description="Disordered" evidence="10">
    <location>
        <begin position="1"/>
        <end position="42"/>
    </location>
</feature>
<dbReference type="InterPro" id="IPR005991">
    <property type="entry name" value="GUAB1"/>
</dbReference>
<dbReference type="SUPFAM" id="SSF54631">
    <property type="entry name" value="CBS-domain pair"/>
    <property type="match status" value="1"/>
</dbReference>
<keyword evidence="4 6" id="KW-0560">Oxidoreductase</keyword>
<comment type="pathway">
    <text evidence="6">Purine metabolism; IMP biosynthesis via salvage pathway.</text>
</comment>
<dbReference type="FunFam" id="3.20.20.70:FF:000108">
    <property type="entry name" value="IMP dehydrogenase family protein"/>
    <property type="match status" value="1"/>
</dbReference>
<dbReference type="GO" id="GO:0005829">
    <property type="term" value="C:cytosol"/>
    <property type="evidence" value="ECO:0007669"/>
    <property type="project" value="TreeGrafter"/>
</dbReference>
<keyword evidence="2" id="KW-0677">Repeat</keyword>
<dbReference type="PANTHER" id="PTHR43170:SF5">
    <property type="entry name" value="GMP REDUCTASE"/>
    <property type="match status" value="1"/>
</dbReference>
<dbReference type="InterPro" id="IPR001093">
    <property type="entry name" value="IMP_DH_GMPRt"/>
</dbReference>
<dbReference type="CDD" id="cd00381">
    <property type="entry name" value="IMPDH"/>
    <property type="match status" value="1"/>
</dbReference>
<comment type="catalytic activity">
    <reaction evidence="6">
        <text>IMP + NH4(+) + NADP(+) = GMP + NADPH + 2 H(+)</text>
        <dbReference type="Rhea" id="RHEA:17185"/>
        <dbReference type="ChEBI" id="CHEBI:15378"/>
        <dbReference type="ChEBI" id="CHEBI:28938"/>
        <dbReference type="ChEBI" id="CHEBI:57783"/>
        <dbReference type="ChEBI" id="CHEBI:58053"/>
        <dbReference type="ChEBI" id="CHEBI:58115"/>
        <dbReference type="ChEBI" id="CHEBI:58349"/>
        <dbReference type="EC" id="1.7.1.7"/>
    </reaction>
</comment>
<comment type="cofactor">
    <cofactor evidence="6">
        <name>a monovalent cation</name>
        <dbReference type="ChEBI" id="CHEBI:60242"/>
    </cofactor>
</comment>
<keyword evidence="5 9" id="KW-0129">CBS domain</keyword>
<evidence type="ECO:0000256" key="4">
    <source>
        <dbReference type="ARBA" id="ARBA00023002"/>
    </source>
</evidence>
<evidence type="ECO:0000256" key="1">
    <source>
        <dbReference type="ARBA" id="ARBA00022726"/>
    </source>
</evidence>